<organism evidence="2 3">
    <name type="scientific">Psychrobacter glaciei</name>
    <dbReference type="NCBI Taxonomy" id="619771"/>
    <lineage>
        <taxon>Bacteria</taxon>
        <taxon>Pseudomonadati</taxon>
        <taxon>Pseudomonadota</taxon>
        <taxon>Gammaproteobacteria</taxon>
        <taxon>Moraxellales</taxon>
        <taxon>Moraxellaceae</taxon>
        <taxon>Psychrobacter</taxon>
    </lineage>
</organism>
<evidence type="ECO:0000313" key="3">
    <source>
        <dbReference type="Proteomes" id="UP000610203"/>
    </source>
</evidence>
<comment type="caution">
    <text evidence="2">The sequence shown here is derived from an EMBL/GenBank/DDBJ whole genome shotgun (WGS) entry which is preliminary data.</text>
</comment>
<feature type="signal peptide" evidence="1">
    <location>
        <begin position="1"/>
        <end position="24"/>
    </location>
</feature>
<name>A0ABQ3GN04_9GAMM</name>
<reference evidence="3" key="1">
    <citation type="journal article" date="2019" name="Int. J. Syst. Evol. Microbiol.">
        <title>The Global Catalogue of Microorganisms (GCM) 10K type strain sequencing project: providing services to taxonomists for standard genome sequencing and annotation.</title>
        <authorList>
            <consortium name="The Broad Institute Genomics Platform"/>
            <consortium name="The Broad Institute Genome Sequencing Center for Infectious Disease"/>
            <person name="Wu L."/>
            <person name="Ma J."/>
        </authorList>
    </citation>
    <scope>NUCLEOTIDE SEQUENCE [LARGE SCALE GENOMIC DNA]</scope>
    <source>
        <strain evidence="3">KCTC 42280</strain>
    </source>
</reference>
<keyword evidence="1" id="KW-0732">Signal</keyword>
<dbReference type="EMBL" id="BMZR01000001">
    <property type="protein sequence ID" value="GHD27566.1"/>
    <property type="molecule type" value="Genomic_DNA"/>
</dbReference>
<dbReference type="Proteomes" id="UP000610203">
    <property type="component" value="Unassembled WGS sequence"/>
</dbReference>
<protein>
    <submittedName>
        <fullName evidence="2">Uncharacterized protein</fullName>
    </submittedName>
</protein>
<feature type="chain" id="PRO_5046536686" evidence="1">
    <location>
        <begin position="25"/>
        <end position="156"/>
    </location>
</feature>
<evidence type="ECO:0000256" key="1">
    <source>
        <dbReference type="SAM" id="SignalP"/>
    </source>
</evidence>
<evidence type="ECO:0000313" key="2">
    <source>
        <dbReference type="EMBL" id="GHD27566.1"/>
    </source>
</evidence>
<sequence length="156" mass="17517">MYTGLCCSVILSLLFISACSPNTASENSLPNVNASDAKDIEENIKNSYARLAAKRPDVCPKLLQKNVDDDTIVRTAEVMISNYCDYYLYPERGQSINIDINTDQIETLLIVPTMHNFANGSYQVESYDKHVIRLNYVGVTHKPDRLSYDVNITITS</sequence>
<accession>A0ABQ3GN04</accession>
<gene>
    <name evidence="2" type="ORF">GCM10016272_05970</name>
</gene>
<keyword evidence="3" id="KW-1185">Reference proteome</keyword>
<proteinExistence type="predicted"/>